<reference evidence="3" key="1">
    <citation type="submission" date="2016-10" db="EMBL/GenBank/DDBJ databases">
        <authorList>
            <person name="Varghese N."/>
        </authorList>
    </citation>
    <scope>NUCLEOTIDE SEQUENCE [LARGE SCALE GENOMIC DNA]</scope>
    <source>
        <strain evidence="3">Nsp8</strain>
    </source>
</reference>
<feature type="transmembrane region" description="Helical" evidence="1">
    <location>
        <begin position="150"/>
        <end position="168"/>
    </location>
</feature>
<keyword evidence="1" id="KW-0812">Transmembrane</keyword>
<protein>
    <submittedName>
        <fullName evidence="2">Uncharacterized protein</fullName>
    </submittedName>
</protein>
<dbReference type="AlphaFoldDB" id="A0A1I4YU39"/>
<feature type="transmembrane region" description="Helical" evidence="1">
    <location>
        <begin position="115"/>
        <end position="138"/>
    </location>
</feature>
<proteinExistence type="predicted"/>
<evidence type="ECO:0000256" key="1">
    <source>
        <dbReference type="SAM" id="Phobius"/>
    </source>
</evidence>
<dbReference type="STRING" id="1266925.GCA_000619905_02971"/>
<evidence type="ECO:0000313" key="2">
    <source>
        <dbReference type="EMBL" id="SFN41545.1"/>
    </source>
</evidence>
<feature type="transmembrane region" description="Helical" evidence="1">
    <location>
        <begin position="74"/>
        <end position="95"/>
    </location>
</feature>
<keyword evidence="3" id="KW-1185">Reference proteome</keyword>
<dbReference type="Proteomes" id="UP000183107">
    <property type="component" value="Unassembled WGS sequence"/>
</dbReference>
<evidence type="ECO:0000313" key="3">
    <source>
        <dbReference type="Proteomes" id="UP000183107"/>
    </source>
</evidence>
<dbReference type="RefSeq" id="WP_074795003.1">
    <property type="nucleotide sequence ID" value="NZ_FOVJ01000001.1"/>
</dbReference>
<keyword evidence="1" id="KW-0472">Membrane</keyword>
<gene>
    <name evidence="2" type="ORF">SAMN05216386_0887</name>
</gene>
<feature type="transmembrane region" description="Helical" evidence="1">
    <location>
        <begin position="203"/>
        <end position="221"/>
    </location>
</feature>
<organism evidence="2 3">
    <name type="scientific">Nitrosospira briensis</name>
    <dbReference type="NCBI Taxonomy" id="35799"/>
    <lineage>
        <taxon>Bacteria</taxon>
        <taxon>Pseudomonadati</taxon>
        <taxon>Pseudomonadota</taxon>
        <taxon>Betaproteobacteria</taxon>
        <taxon>Nitrosomonadales</taxon>
        <taxon>Nitrosomonadaceae</taxon>
        <taxon>Nitrosospira</taxon>
    </lineage>
</organism>
<name>A0A1I4YU39_9PROT</name>
<dbReference type="EMBL" id="FOVJ01000001">
    <property type="protein sequence ID" value="SFN41545.1"/>
    <property type="molecule type" value="Genomic_DNA"/>
</dbReference>
<keyword evidence="1" id="KW-1133">Transmembrane helix</keyword>
<sequence>MAIVRTRQPDKPENEVNVPLQASAQFQPLVSAMRLGDGINATYIRDGGIDAVDGINHLKSLEWQGKPVSRAARWSSLLGALILLLIIAFVFIRGHPTELFLGEDNRYSSPKFQTVLWFSLVISAYVAIVSHRIAAAGWNYIGEVDIPQNLLILSGISVLAFTAAKAITTGKAEGKPDMKAPAPQPRAINLITDDADKTDLGDFQMVAITILAVIIYAISAVEFMEQIEFRRVVTMPDVDATLLSIFGLRQAAYLGKKAAGER</sequence>
<accession>A0A1I4YU39</accession>
<dbReference type="OrthoDB" id="8566302at2"/>